<dbReference type="AlphaFoldDB" id="A0A2J8ADJ2"/>
<dbReference type="Proteomes" id="UP000236333">
    <property type="component" value="Unassembled WGS sequence"/>
</dbReference>
<accession>A0A2J8ADJ2</accession>
<dbReference type="EMBL" id="PGGS01000052">
    <property type="protein sequence ID" value="PNH10590.1"/>
    <property type="molecule type" value="Genomic_DNA"/>
</dbReference>
<proteinExistence type="predicted"/>
<organism evidence="1 2">
    <name type="scientific">Tetrabaena socialis</name>
    <dbReference type="NCBI Taxonomy" id="47790"/>
    <lineage>
        <taxon>Eukaryota</taxon>
        <taxon>Viridiplantae</taxon>
        <taxon>Chlorophyta</taxon>
        <taxon>core chlorophytes</taxon>
        <taxon>Chlorophyceae</taxon>
        <taxon>CS clade</taxon>
        <taxon>Chlamydomonadales</taxon>
        <taxon>Tetrabaenaceae</taxon>
        <taxon>Tetrabaena</taxon>
    </lineage>
</organism>
<reference evidence="1 2" key="1">
    <citation type="journal article" date="2017" name="Mol. Biol. Evol.">
        <title>The 4-celled Tetrabaena socialis nuclear genome reveals the essential components for genetic control of cell number at the origin of multicellularity in the volvocine lineage.</title>
        <authorList>
            <person name="Featherston J."/>
            <person name="Arakaki Y."/>
            <person name="Hanschen E.R."/>
            <person name="Ferris P.J."/>
            <person name="Michod R.E."/>
            <person name="Olson B.J.S.C."/>
            <person name="Nozaki H."/>
            <person name="Durand P.M."/>
        </authorList>
    </citation>
    <scope>NUCLEOTIDE SEQUENCE [LARGE SCALE GENOMIC DNA]</scope>
    <source>
        <strain evidence="1 2">NIES-571</strain>
    </source>
</reference>
<dbReference type="OrthoDB" id="533114at2759"/>
<evidence type="ECO:0000313" key="1">
    <source>
        <dbReference type="EMBL" id="PNH10590.1"/>
    </source>
</evidence>
<protein>
    <submittedName>
        <fullName evidence="1">Uncharacterized protein</fullName>
    </submittedName>
</protein>
<sequence>MPPIVTDVLIQCKKVVAYRSELGDLLLQRAQAYADVTANAGKMTDEAVARQIAPFVGAKGVRFQADGVIYRSDRTRDVTQLTHALARQHAAYEHLVYRPVVSAVNEEQGVVFTAIYFVLRNRGALFGASAPSGRISKGFLVDKLGFDKNTGALVSSLVTRQLTLEERDALLPDPTKWQPAVVEEGELVAVPDVVAGPNDHKYMAEIISNWAGVWSSEASVDVLEKVLAPDCRAYDGYGLANKPNGILWQAVDEARKIILATHERYDNRNQLVSYAVSHEHKLGFHHWRANAVDKERVEQPIEGIHNLYEFDMKPYPLKAYAP</sequence>
<name>A0A2J8ADJ2_9CHLO</name>
<keyword evidence="2" id="KW-1185">Reference proteome</keyword>
<comment type="caution">
    <text evidence="1">The sequence shown here is derived from an EMBL/GenBank/DDBJ whole genome shotgun (WGS) entry which is preliminary data.</text>
</comment>
<gene>
    <name evidence="1" type="ORF">TSOC_002688</name>
</gene>
<evidence type="ECO:0000313" key="2">
    <source>
        <dbReference type="Proteomes" id="UP000236333"/>
    </source>
</evidence>